<dbReference type="InterPro" id="IPR010877">
    <property type="entry name" value="Phage_Mu_Gp46"/>
</dbReference>
<gene>
    <name evidence="1" type="ORF">GHA_03808</name>
</gene>
<dbReference type="EMBL" id="CAHPSF010000013">
    <property type="protein sequence ID" value="CAB5713085.1"/>
    <property type="molecule type" value="Genomic_DNA"/>
</dbReference>
<comment type="caution">
    <text evidence="1">The sequence shown here is derived from an EMBL/GenBank/DDBJ whole genome shotgun (WGS) entry which is preliminary data.</text>
</comment>
<name>A0A9N8D4H3_PRORE</name>
<dbReference type="Pfam" id="PF07409">
    <property type="entry name" value="GP46"/>
    <property type="match status" value="1"/>
</dbReference>
<evidence type="ECO:0000313" key="2">
    <source>
        <dbReference type="Proteomes" id="UP000834611"/>
    </source>
</evidence>
<protein>
    <submittedName>
        <fullName evidence="1">Phage protein GP46</fullName>
    </submittedName>
</protein>
<accession>A0A9N8D4H3</accession>
<dbReference type="AlphaFoldDB" id="A0A9N8D4H3"/>
<sequence>MNAINDIKLQWQLDNADIVINQADIALDDSLCTAVIISLFTDRRALDSDVLPTGANSDKRGWWGDSFNTRPIGSRLWLLSREKQLSSVLHRAKNYATEALAWLIEDNHVKGVEVTATAPENSLLLLLVSLTLLDGSVLPLPFKTRLNGV</sequence>
<organism evidence="1 2">
    <name type="scientific">Providencia rettgeri</name>
    <dbReference type="NCBI Taxonomy" id="587"/>
    <lineage>
        <taxon>Bacteria</taxon>
        <taxon>Pseudomonadati</taxon>
        <taxon>Pseudomonadota</taxon>
        <taxon>Gammaproteobacteria</taxon>
        <taxon>Enterobacterales</taxon>
        <taxon>Morganellaceae</taxon>
        <taxon>Providencia</taxon>
    </lineage>
</organism>
<dbReference type="Proteomes" id="UP000834611">
    <property type="component" value="Unassembled WGS sequence"/>
</dbReference>
<proteinExistence type="predicted"/>
<reference evidence="1" key="1">
    <citation type="submission" date="2020-05" db="EMBL/GenBank/DDBJ databases">
        <authorList>
            <person name="Delgado-Blas J."/>
        </authorList>
    </citation>
    <scope>NUCLEOTIDE SEQUENCE</scope>
    <source>
        <strain evidence="1">BB1453</strain>
    </source>
</reference>
<dbReference type="RefSeq" id="WP_239407279.1">
    <property type="nucleotide sequence ID" value="NZ_CAHPRV010000003.1"/>
</dbReference>
<evidence type="ECO:0000313" key="1">
    <source>
        <dbReference type="EMBL" id="CAB5713085.1"/>
    </source>
</evidence>